<dbReference type="PANTHER" id="PTHR47331:SF5">
    <property type="entry name" value="RIBONUCLEASE H"/>
    <property type="match status" value="1"/>
</dbReference>
<evidence type="ECO:0000256" key="1">
    <source>
        <dbReference type="SAM" id="MobiDB-lite"/>
    </source>
</evidence>
<protein>
    <submittedName>
        <fullName evidence="2">Putative bel12 ag transposon polyprotein</fullName>
    </submittedName>
</protein>
<dbReference type="AlphaFoldDB" id="A0A0V0GE36"/>
<accession>A0A0V0GE36</accession>
<organism evidence="2">
    <name type="scientific">Triatoma dimidiata</name>
    <name type="common">Kissing bug</name>
    <name type="synonym">Meccus dimidiatus</name>
    <dbReference type="NCBI Taxonomy" id="72491"/>
    <lineage>
        <taxon>Eukaryota</taxon>
        <taxon>Metazoa</taxon>
        <taxon>Ecdysozoa</taxon>
        <taxon>Arthropoda</taxon>
        <taxon>Hexapoda</taxon>
        <taxon>Insecta</taxon>
        <taxon>Pterygota</taxon>
        <taxon>Neoptera</taxon>
        <taxon>Paraneoptera</taxon>
        <taxon>Hemiptera</taxon>
        <taxon>Heteroptera</taxon>
        <taxon>Panheteroptera</taxon>
        <taxon>Cimicomorpha</taxon>
        <taxon>Reduviidae</taxon>
        <taxon>Triatominae</taxon>
        <taxon>Triatoma</taxon>
    </lineage>
</organism>
<feature type="non-terminal residue" evidence="2">
    <location>
        <position position="1"/>
    </location>
</feature>
<feature type="region of interest" description="Disordered" evidence="1">
    <location>
        <begin position="227"/>
        <end position="265"/>
    </location>
</feature>
<name>A0A0V0GE36_TRIDM</name>
<dbReference type="PANTHER" id="PTHR47331">
    <property type="entry name" value="PHD-TYPE DOMAIN-CONTAINING PROTEIN"/>
    <property type="match status" value="1"/>
</dbReference>
<reference evidence="2" key="1">
    <citation type="journal article" date="2018" name="J. Proteomics">
        <title>Exploring the molecular complexity of Triatoma dimidiata sialome.</title>
        <authorList>
            <person name="Santiago P.B."/>
            <person name="de Araujo C.N."/>
            <person name="Charneau S."/>
            <person name="Bastos I.M.D."/>
            <person name="Assumpcao T.C.F."/>
            <person name="Queiroz R.M.L."/>
            <person name="Praca Y.R."/>
            <person name="Cordeiro T.M."/>
            <person name="Garcia C.H.S."/>
            <person name="da Silva I.G."/>
            <person name="Raiol T."/>
            <person name="Motta F.N."/>
            <person name="de Araujo Oliveira J.V."/>
            <person name="de Sousa M.V."/>
            <person name="Ribeiro J.M.C."/>
            <person name="de Santana J.M."/>
        </authorList>
    </citation>
    <scope>NUCLEOTIDE SEQUENCE</scope>
    <source>
        <strain evidence="2">Santander</strain>
        <tissue evidence="2">Salivary glands</tissue>
    </source>
</reference>
<dbReference type="InterPro" id="IPR005312">
    <property type="entry name" value="DUF1759"/>
</dbReference>
<proteinExistence type="predicted"/>
<feature type="compositionally biased region" description="Low complexity" evidence="1">
    <location>
        <begin position="235"/>
        <end position="265"/>
    </location>
</feature>
<dbReference type="EMBL" id="GECL01000487">
    <property type="protein sequence ID" value="JAP05637.1"/>
    <property type="molecule type" value="Transcribed_RNA"/>
</dbReference>
<feature type="non-terminal residue" evidence="2">
    <location>
        <position position="492"/>
    </location>
</feature>
<dbReference type="Pfam" id="PF03564">
    <property type="entry name" value="DUF1759"/>
    <property type="match status" value="1"/>
</dbReference>
<evidence type="ECO:0000313" key="2">
    <source>
        <dbReference type="EMBL" id="JAP05637.1"/>
    </source>
</evidence>
<sequence length="492" mass="53901">SLVENLNFSDDNYERVKRILSDRFENPLRTVTYHTTELLNTPPIKSNSPEAVGQLRDQIHKHFGALVALDKINPFEAVFVTFLITRLDARLREKLEQQHSVADFPTYKQFEEFLNTHSKRRENSAILAQCNIKPTVPDKKFSSKHTLRSVHISSPVAAASSTSCSFCTSAFHSPFKCATFTSKSPKERYQLVKANRLCVNCLNRHPSKKCSSERTCRQCSKPHHTLLHFGSHQTSNNSSRPSSPRKFSAPTTSNTPTTVSQQSPSTPAASVNAFVADAKHSGHTILMATCLLKLQVSPQSYLVVRGIIDSAAGGSFISERCVQRLKCARTRVSIPISGLGLINTSTKGSCSLNIATLQGEVIAPSHPFFIMDRITQLTPSIQVSSAVHSAAKHLVLADPTFDRPSRIDCILGADIASLVFSQGAPVHLGPELPLAIPSPFGYIIMGSAPSITPSHEEPLCASAAPAFSQVEAYFTVPSNDLHSLVENFWKLE</sequence>